<feature type="domain" description="Inositolphosphotransferase Aur1/Ipt1" evidence="2">
    <location>
        <begin position="149"/>
        <end position="303"/>
    </location>
</feature>
<dbReference type="InterPro" id="IPR026841">
    <property type="entry name" value="Aur1/Ipt1"/>
</dbReference>
<dbReference type="EMBL" id="VNJI01000033">
    <property type="protein sequence ID" value="TVY07713.1"/>
    <property type="molecule type" value="Genomic_DNA"/>
</dbReference>
<dbReference type="Proteomes" id="UP000317036">
    <property type="component" value="Unassembled WGS sequence"/>
</dbReference>
<accession>A0A559K6J3</accession>
<dbReference type="Gene3D" id="1.20.144.10">
    <property type="entry name" value="Phosphatidic acid phosphatase type 2/haloperoxidase"/>
    <property type="match status" value="1"/>
</dbReference>
<keyword evidence="1" id="KW-0812">Transmembrane</keyword>
<dbReference type="SUPFAM" id="SSF48317">
    <property type="entry name" value="Acid phosphatase/Vanadium-dependent haloperoxidase"/>
    <property type="match status" value="1"/>
</dbReference>
<dbReference type="AlphaFoldDB" id="A0A559K6J3"/>
<feature type="transmembrane region" description="Helical" evidence="1">
    <location>
        <begin position="237"/>
        <end position="261"/>
    </location>
</feature>
<dbReference type="GO" id="GO:0016020">
    <property type="term" value="C:membrane"/>
    <property type="evidence" value="ECO:0007669"/>
    <property type="project" value="UniProtKB-SubCell"/>
</dbReference>
<feature type="transmembrane region" description="Helical" evidence="1">
    <location>
        <begin position="293"/>
        <end position="314"/>
    </location>
</feature>
<dbReference type="InterPro" id="IPR036938">
    <property type="entry name" value="PAP2/HPO_sf"/>
</dbReference>
<evidence type="ECO:0000256" key="1">
    <source>
        <dbReference type="SAM" id="Phobius"/>
    </source>
</evidence>
<keyword evidence="1" id="KW-1133">Transmembrane helix</keyword>
<sequence length="344" mass="39703">MKSAMHGRIKKERGFLHRAWRRVLNIALFLEIHEIISLLTLLTLTFLYSIHLNLGTFVETTREITVTAGLITRTVFLIMLLMLGMIVAFPKWRFIGYAQLVFRIMTSFLIMLLSYEIVMRYIQLMGHTMYDHLLQKWDSFLFFGKQPAEWMDKLNTLPMTSLLSGAYLAWFPFCYGTIFLLLIKSRRAALEYATVALTSFYIGNIGYVLVPAVGPLFTHEFSTVVGGLTAKMLDPGFYKPVANCFPSLHTCISVVMLVQVWKYFRKMIWVYTPVTALIVFSTVYLRIHYAVDVFVGVVLAILTTICIPVIMTLWERLREQKARSQFTMIPIEINDNSIGRQREA</sequence>
<feature type="transmembrane region" description="Helical" evidence="1">
    <location>
        <begin position="162"/>
        <end position="183"/>
    </location>
</feature>
<keyword evidence="1" id="KW-0472">Membrane</keyword>
<feature type="transmembrane region" description="Helical" evidence="1">
    <location>
        <begin position="268"/>
        <end position="287"/>
    </location>
</feature>
<feature type="transmembrane region" description="Helical" evidence="1">
    <location>
        <begin position="23"/>
        <end position="50"/>
    </location>
</feature>
<protein>
    <submittedName>
        <fullName evidence="3">Phosphatase PAP2 family protein</fullName>
    </submittedName>
</protein>
<feature type="transmembrane region" description="Helical" evidence="1">
    <location>
        <begin position="70"/>
        <end position="89"/>
    </location>
</feature>
<gene>
    <name evidence="3" type="ORF">FPZ49_22805</name>
</gene>
<comment type="caution">
    <text evidence="3">The sequence shown here is derived from an EMBL/GenBank/DDBJ whole genome shotgun (WGS) entry which is preliminary data.</text>
</comment>
<proteinExistence type="predicted"/>
<evidence type="ECO:0000259" key="2">
    <source>
        <dbReference type="Pfam" id="PF14378"/>
    </source>
</evidence>
<dbReference type="OrthoDB" id="9775789at2"/>
<reference evidence="3 4" key="1">
    <citation type="submission" date="2019-07" db="EMBL/GenBank/DDBJ databases">
        <authorList>
            <person name="Kim J."/>
        </authorList>
    </citation>
    <scope>NUCLEOTIDE SEQUENCE [LARGE SCALE GENOMIC DNA]</scope>
    <source>
        <strain evidence="3 4">JC52</strain>
    </source>
</reference>
<organism evidence="3 4">
    <name type="scientific">Paenibacillus cremeus</name>
    <dbReference type="NCBI Taxonomy" id="2163881"/>
    <lineage>
        <taxon>Bacteria</taxon>
        <taxon>Bacillati</taxon>
        <taxon>Bacillota</taxon>
        <taxon>Bacilli</taxon>
        <taxon>Bacillales</taxon>
        <taxon>Paenibacillaceae</taxon>
        <taxon>Paenibacillus</taxon>
    </lineage>
</organism>
<feature type="transmembrane region" description="Helical" evidence="1">
    <location>
        <begin position="101"/>
        <end position="122"/>
    </location>
</feature>
<evidence type="ECO:0000313" key="3">
    <source>
        <dbReference type="EMBL" id="TVY07713.1"/>
    </source>
</evidence>
<feature type="transmembrane region" description="Helical" evidence="1">
    <location>
        <begin position="195"/>
        <end position="217"/>
    </location>
</feature>
<name>A0A559K6J3_9BACL</name>
<dbReference type="Pfam" id="PF14378">
    <property type="entry name" value="PAP2_3"/>
    <property type="match status" value="1"/>
</dbReference>
<evidence type="ECO:0000313" key="4">
    <source>
        <dbReference type="Proteomes" id="UP000317036"/>
    </source>
</evidence>
<keyword evidence="4" id="KW-1185">Reference proteome</keyword>